<evidence type="ECO:0000256" key="1">
    <source>
        <dbReference type="ARBA" id="ARBA00008361"/>
    </source>
</evidence>
<dbReference type="PANTHER" id="PTHR44942">
    <property type="entry name" value="METHYLTRANSF_11 DOMAIN-CONTAINING PROTEIN"/>
    <property type="match status" value="1"/>
</dbReference>
<keyword evidence="3" id="KW-0808">Transferase</keyword>
<dbReference type="CDD" id="cd02440">
    <property type="entry name" value="AdoMet_MTases"/>
    <property type="match status" value="1"/>
</dbReference>
<dbReference type="SUPFAM" id="SSF53335">
    <property type="entry name" value="S-adenosyl-L-methionine-dependent methyltransferases"/>
    <property type="match status" value="1"/>
</dbReference>
<evidence type="ECO:0000256" key="3">
    <source>
        <dbReference type="ARBA" id="ARBA00022679"/>
    </source>
</evidence>
<comment type="caution">
    <text evidence="5">The sequence shown here is derived from an EMBL/GenBank/DDBJ whole genome shotgun (WGS) entry which is preliminary data.</text>
</comment>
<evidence type="ECO:0000313" key="5">
    <source>
        <dbReference type="EMBL" id="GIF86447.1"/>
    </source>
</evidence>
<dbReference type="GO" id="GO:0032259">
    <property type="term" value="P:methylation"/>
    <property type="evidence" value="ECO:0007669"/>
    <property type="project" value="UniProtKB-KW"/>
</dbReference>
<dbReference type="InterPro" id="IPR029063">
    <property type="entry name" value="SAM-dependent_MTases_sf"/>
</dbReference>
<keyword evidence="6" id="KW-1185">Reference proteome</keyword>
<dbReference type="InterPro" id="IPR013216">
    <property type="entry name" value="Methyltransf_11"/>
</dbReference>
<organism evidence="5 6">
    <name type="scientific">Catellatospora bangladeshensis</name>
    <dbReference type="NCBI Taxonomy" id="310355"/>
    <lineage>
        <taxon>Bacteria</taxon>
        <taxon>Bacillati</taxon>
        <taxon>Actinomycetota</taxon>
        <taxon>Actinomycetes</taxon>
        <taxon>Micromonosporales</taxon>
        <taxon>Micromonosporaceae</taxon>
        <taxon>Catellatospora</taxon>
    </lineage>
</organism>
<dbReference type="AlphaFoldDB" id="A0A8J3JKC1"/>
<reference evidence="5 6" key="1">
    <citation type="submission" date="2021-01" db="EMBL/GenBank/DDBJ databases">
        <title>Whole genome shotgun sequence of Catellatospora bangladeshensis NBRC 107357.</title>
        <authorList>
            <person name="Komaki H."/>
            <person name="Tamura T."/>
        </authorList>
    </citation>
    <scope>NUCLEOTIDE SEQUENCE [LARGE SCALE GENOMIC DNA]</scope>
    <source>
        <strain evidence="5 6">NBRC 107357</strain>
    </source>
</reference>
<dbReference type="Proteomes" id="UP000601223">
    <property type="component" value="Unassembled WGS sequence"/>
</dbReference>
<keyword evidence="2 5" id="KW-0489">Methyltransferase</keyword>
<evidence type="ECO:0000259" key="4">
    <source>
        <dbReference type="Pfam" id="PF08241"/>
    </source>
</evidence>
<comment type="similarity">
    <text evidence="1">Belongs to the methyltransferase superfamily.</text>
</comment>
<accession>A0A8J3JKC1</accession>
<evidence type="ECO:0000313" key="6">
    <source>
        <dbReference type="Proteomes" id="UP000601223"/>
    </source>
</evidence>
<dbReference type="EMBL" id="BONF01000073">
    <property type="protein sequence ID" value="GIF86447.1"/>
    <property type="molecule type" value="Genomic_DNA"/>
</dbReference>
<dbReference type="InterPro" id="IPR051052">
    <property type="entry name" value="Diverse_substrate_MTase"/>
</dbReference>
<dbReference type="Gene3D" id="3.40.50.150">
    <property type="entry name" value="Vaccinia Virus protein VP39"/>
    <property type="match status" value="1"/>
</dbReference>
<dbReference type="RefSeq" id="WP_203757460.1">
    <property type="nucleotide sequence ID" value="NZ_BONF01000073.1"/>
</dbReference>
<sequence length="257" mass="28165">MSDARAQGLMFGEIAEEFDRIRPGYPEGLVDDVLAYTGIGVQALEVGAGTGKATTAFAARGLQITAVEPDPKMAALLTERLAGQPSVRVVVSLWEDYTPDLAFDLLFCAQAWQWTDGSQRWARAAAALAPGGTLALFWNFDRVADDGLRALVREVHAGYAPHAMIDEEPADGTDLSQYWPGPDLAALPEFGELAEHLYTWERTLSADDYVSYLSTQPTYRILPEATREALFTALLQRLPEKVTLAVETLLYLGRRTA</sequence>
<name>A0A8J3JKC1_9ACTN</name>
<proteinExistence type="inferred from homology"/>
<protein>
    <submittedName>
        <fullName evidence="5">Methyltransferase type 11</fullName>
    </submittedName>
</protein>
<feature type="domain" description="Methyltransferase type 11" evidence="4">
    <location>
        <begin position="44"/>
        <end position="135"/>
    </location>
</feature>
<evidence type="ECO:0000256" key="2">
    <source>
        <dbReference type="ARBA" id="ARBA00022603"/>
    </source>
</evidence>
<dbReference type="GO" id="GO:0008757">
    <property type="term" value="F:S-adenosylmethionine-dependent methyltransferase activity"/>
    <property type="evidence" value="ECO:0007669"/>
    <property type="project" value="InterPro"/>
</dbReference>
<dbReference type="Pfam" id="PF08241">
    <property type="entry name" value="Methyltransf_11"/>
    <property type="match status" value="1"/>
</dbReference>
<gene>
    <name evidence="5" type="ORF">Cba03nite_77960</name>
</gene>
<dbReference type="PANTHER" id="PTHR44942:SF4">
    <property type="entry name" value="METHYLTRANSFERASE TYPE 11 DOMAIN-CONTAINING PROTEIN"/>
    <property type="match status" value="1"/>
</dbReference>